<dbReference type="InterPro" id="IPR000253">
    <property type="entry name" value="FHA_dom"/>
</dbReference>
<evidence type="ECO:0000313" key="3">
    <source>
        <dbReference type="EMBL" id="QDT65435.1"/>
    </source>
</evidence>
<reference evidence="3 4" key="1">
    <citation type="submission" date="2019-02" db="EMBL/GenBank/DDBJ databases">
        <title>Deep-cultivation of Planctomycetes and their phenomic and genomic characterization uncovers novel biology.</title>
        <authorList>
            <person name="Wiegand S."/>
            <person name="Jogler M."/>
            <person name="Boedeker C."/>
            <person name="Pinto D."/>
            <person name="Vollmers J."/>
            <person name="Rivas-Marin E."/>
            <person name="Kohn T."/>
            <person name="Peeters S.H."/>
            <person name="Heuer A."/>
            <person name="Rast P."/>
            <person name="Oberbeckmann S."/>
            <person name="Bunk B."/>
            <person name="Jeske O."/>
            <person name="Meyerdierks A."/>
            <person name="Storesund J.E."/>
            <person name="Kallscheuer N."/>
            <person name="Luecker S."/>
            <person name="Lage O.M."/>
            <person name="Pohl T."/>
            <person name="Merkel B.J."/>
            <person name="Hornburger P."/>
            <person name="Mueller R.-W."/>
            <person name="Bruemmer F."/>
            <person name="Labrenz M."/>
            <person name="Spormann A.M."/>
            <person name="Op den Camp H."/>
            <person name="Overmann J."/>
            <person name="Amann R."/>
            <person name="Jetten M.S.M."/>
            <person name="Mascher T."/>
            <person name="Medema M.H."/>
            <person name="Devos D.P."/>
            <person name="Kaster A.-K."/>
            <person name="Ovreas L."/>
            <person name="Rohde M."/>
            <person name="Galperin M.Y."/>
            <person name="Jogler C."/>
        </authorList>
    </citation>
    <scope>NUCLEOTIDE SEQUENCE [LARGE SCALE GENOMIC DNA]</scope>
    <source>
        <strain evidence="3 4">V22</strain>
    </source>
</reference>
<dbReference type="RefSeq" id="WP_197439594.1">
    <property type="nucleotide sequence ID" value="NZ_CP036316.1"/>
</dbReference>
<dbReference type="Proteomes" id="UP000319976">
    <property type="component" value="Chromosome"/>
</dbReference>
<evidence type="ECO:0000256" key="1">
    <source>
        <dbReference type="SAM" id="MobiDB-lite"/>
    </source>
</evidence>
<feature type="domain" description="FHA" evidence="2">
    <location>
        <begin position="25"/>
        <end position="74"/>
    </location>
</feature>
<name>A0A517TAN9_9PLAN</name>
<dbReference type="KEGG" id="chya:V22_26880"/>
<dbReference type="CDD" id="cd00060">
    <property type="entry name" value="FHA"/>
    <property type="match status" value="1"/>
</dbReference>
<dbReference type="SMART" id="SM00240">
    <property type="entry name" value="FHA"/>
    <property type="match status" value="1"/>
</dbReference>
<protein>
    <submittedName>
        <fullName evidence="3">FHA domain protein</fullName>
    </submittedName>
</protein>
<dbReference type="Pfam" id="PF00498">
    <property type="entry name" value="FHA"/>
    <property type="match status" value="1"/>
</dbReference>
<dbReference type="InterPro" id="IPR008984">
    <property type="entry name" value="SMAD_FHA_dom_sf"/>
</dbReference>
<dbReference type="Gene3D" id="2.60.200.20">
    <property type="match status" value="1"/>
</dbReference>
<feature type="compositionally biased region" description="Polar residues" evidence="1">
    <location>
        <begin position="152"/>
        <end position="178"/>
    </location>
</feature>
<dbReference type="InterPro" id="IPR050923">
    <property type="entry name" value="Cell_Proc_Reg/RNA_Proc"/>
</dbReference>
<proteinExistence type="predicted"/>
<dbReference type="PROSITE" id="PS50006">
    <property type="entry name" value="FHA_DOMAIN"/>
    <property type="match status" value="1"/>
</dbReference>
<dbReference type="SUPFAM" id="SSF49879">
    <property type="entry name" value="SMAD/FHA domain"/>
    <property type="match status" value="1"/>
</dbReference>
<dbReference type="EMBL" id="CP036316">
    <property type="protein sequence ID" value="QDT65435.1"/>
    <property type="molecule type" value="Genomic_DNA"/>
</dbReference>
<feature type="region of interest" description="Disordered" evidence="1">
    <location>
        <begin position="151"/>
        <end position="207"/>
    </location>
</feature>
<evidence type="ECO:0000259" key="2">
    <source>
        <dbReference type="PROSITE" id="PS50006"/>
    </source>
</evidence>
<organism evidence="3 4">
    <name type="scientific">Calycomorphotria hydatis</name>
    <dbReference type="NCBI Taxonomy" id="2528027"/>
    <lineage>
        <taxon>Bacteria</taxon>
        <taxon>Pseudomonadati</taxon>
        <taxon>Planctomycetota</taxon>
        <taxon>Planctomycetia</taxon>
        <taxon>Planctomycetales</taxon>
        <taxon>Planctomycetaceae</taxon>
        <taxon>Calycomorphotria</taxon>
    </lineage>
</organism>
<sequence>MIQAELKVVGGKHAGKMIPLPKGKFLIGREKDCHLRPSSELISRHHCVFNLDDYTVRLRDLGSTNGTLVNEKRLQGETVLSAGDHVVIGPLHFEVVTTEVSAEAAPTTQSMHDSGMLSEPGHSHATETAYELKMDSEQAVQPAPETVIASEADQNQQPIPAASQTVAISSSDQATQSGPLMPSSSKESKVPSPPIKLPDPEETGVRD</sequence>
<accession>A0A517TAN9</accession>
<evidence type="ECO:0000313" key="4">
    <source>
        <dbReference type="Proteomes" id="UP000319976"/>
    </source>
</evidence>
<feature type="region of interest" description="Disordered" evidence="1">
    <location>
        <begin position="105"/>
        <end position="124"/>
    </location>
</feature>
<keyword evidence="4" id="KW-1185">Reference proteome</keyword>
<dbReference type="PANTHER" id="PTHR23308">
    <property type="entry name" value="NUCLEAR INHIBITOR OF PROTEIN PHOSPHATASE-1"/>
    <property type="match status" value="1"/>
</dbReference>
<gene>
    <name evidence="3" type="ORF">V22_26880</name>
</gene>
<dbReference type="AlphaFoldDB" id="A0A517TAN9"/>